<feature type="compositionally biased region" description="Polar residues" evidence="1">
    <location>
        <begin position="283"/>
        <end position="293"/>
    </location>
</feature>
<accession>A0A167TUS7</accession>
<evidence type="ECO:0000256" key="1">
    <source>
        <dbReference type="SAM" id="MobiDB-lite"/>
    </source>
</evidence>
<reference evidence="2 3" key="1">
    <citation type="journal article" date="2016" name="Genome Biol. Evol.">
        <title>Divergent and convergent evolution of fungal pathogenicity.</title>
        <authorList>
            <person name="Shang Y."/>
            <person name="Xiao G."/>
            <person name="Zheng P."/>
            <person name="Cen K."/>
            <person name="Zhan S."/>
            <person name="Wang C."/>
        </authorList>
    </citation>
    <scope>NUCLEOTIDE SEQUENCE [LARGE SCALE GENOMIC DNA]</scope>
    <source>
        <strain evidence="2 3">RCEF 264</strain>
    </source>
</reference>
<evidence type="ECO:0000313" key="2">
    <source>
        <dbReference type="EMBL" id="OAA60969.1"/>
    </source>
</evidence>
<dbReference type="EMBL" id="AZHD01000008">
    <property type="protein sequence ID" value="OAA60969.1"/>
    <property type="molecule type" value="Genomic_DNA"/>
</dbReference>
<protein>
    <submittedName>
        <fullName evidence="2">Uncharacterized protein</fullName>
    </submittedName>
</protein>
<comment type="caution">
    <text evidence="2">The sequence shown here is derived from an EMBL/GenBank/DDBJ whole genome shotgun (WGS) entry which is preliminary data.</text>
</comment>
<organism evidence="2 3">
    <name type="scientific">Niveomyces insectorum RCEF 264</name>
    <dbReference type="NCBI Taxonomy" id="1081102"/>
    <lineage>
        <taxon>Eukaryota</taxon>
        <taxon>Fungi</taxon>
        <taxon>Dikarya</taxon>
        <taxon>Ascomycota</taxon>
        <taxon>Pezizomycotina</taxon>
        <taxon>Sordariomycetes</taxon>
        <taxon>Hypocreomycetidae</taxon>
        <taxon>Hypocreales</taxon>
        <taxon>Cordycipitaceae</taxon>
        <taxon>Niveomyces</taxon>
    </lineage>
</organism>
<proteinExistence type="predicted"/>
<feature type="region of interest" description="Disordered" evidence="1">
    <location>
        <begin position="173"/>
        <end position="295"/>
    </location>
</feature>
<sequence>MERSLAFVMKWSKGDFADAVTWLRACGFLVPHMHEEHAPFTPSRVGRMMHMIHFALGDDAELTGKRAEAKSRRKRLLQGLDCATVLVLGLCFQVTAFCEVDDAIVPELVRVAQQLAACRSARIFGDECILERCRRLGNRGPRYREFVVELERVVDALRLPSAVDQTVNSAASNLTPSIRSSESGLSSQAGQSNADTRAHREQHPASPKFVVSVPGETSFRSWPSGARLGHDEQGAFTGASMPSPRLTPSFSHPSSYDVESVTRNSHRVATEAKRRRLHHGDTAGSSDSNSGSVLPSLKSLLQEGSYRSPGLQIPASGSQVWPAFNGALVDANNSLLTRDSIRRRPGQHVAGVSLTEASAPISTSGLHRNTISTTGLACIPPPSAFADNGNEAELHSQLLNTSHRLMGVTLHPKVGPEAGCAAFPYASSIEIDHVGMAADRAVAPTLHPSCSAHQSPGKSLNCTLFHATESLDIDTSVLIPSQSIDVSAEAFERDVRERLSGVDHQYYHYRSPGESRPARNPKIKNQAVAKANEHAGLPPLVVNREAFNRLPQAGWIRTVLSSFPTAREYPMELWYVSKCTDTEQQQQQQSFPQCGKINRTYFFTAAGKEGLAKVFKEDSRQWEGTFLGIPSTHEECILFGCRFYCGMPSLDLVRGWDGIESVFVSSDPDGTVFIVLAVDATRGFKLAMALIT</sequence>
<evidence type="ECO:0000313" key="3">
    <source>
        <dbReference type="Proteomes" id="UP000076874"/>
    </source>
</evidence>
<gene>
    <name evidence="2" type="ORF">SPI_04993</name>
</gene>
<feature type="compositionally biased region" description="Polar residues" evidence="1">
    <location>
        <begin position="173"/>
        <end position="195"/>
    </location>
</feature>
<name>A0A167TUS7_9HYPO</name>
<keyword evidence="3" id="KW-1185">Reference proteome</keyword>
<dbReference type="Proteomes" id="UP000076874">
    <property type="component" value="Unassembled WGS sequence"/>
</dbReference>
<dbReference type="AlphaFoldDB" id="A0A167TUS7"/>